<keyword evidence="5" id="KW-0812">Transmembrane</keyword>
<feature type="region of interest" description="Disordered" evidence="4">
    <location>
        <begin position="283"/>
        <end position="340"/>
    </location>
</feature>
<dbReference type="Gene3D" id="6.10.250.2870">
    <property type="match status" value="1"/>
</dbReference>
<keyword evidence="3" id="KW-0902">Two-component regulatory system</keyword>
<feature type="domain" description="Signal transduction histidine kinase subgroup 3 dimerisation and phosphoacceptor" evidence="6">
    <location>
        <begin position="199"/>
        <end position="266"/>
    </location>
</feature>
<feature type="transmembrane region" description="Helical" evidence="5">
    <location>
        <begin position="76"/>
        <end position="96"/>
    </location>
</feature>
<sequence>MDLYTRWTLYSFAWLEPASTLLALTTRTVRRSDAPLPLLFLVGALAVAQALSSTALMRSGINQYLGNGTVSRRQTVTGVALMAGTVGWALALAWVAGLEDEGTVAVLLTTTTAPFLGTQILVVRVRTAIVTQLAVATAAAAGVGVIGGPVEVAVGAFLTMLVVTGWIAFTVRCSAWVLAVLWELDAARGVQARLAVAEERLRFSRDMHDVVGRNLAVIALKSELAVQLSRRGSPSAVDQMTEVQRIAQDSQREVRDVVRGYREADLHTELVGARSVLRAAGVDCQMDERSAPPAGGGRGGGRREGPPGGHGEPPRRRGTGRRGHRTGRPSPARPCPGRGCRTRCSPPWPGWYGRGRPMCCGTRRRGGARCG</sequence>
<name>A0ABS0NLZ4_9ACTN</name>
<dbReference type="PANTHER" id="PTHR24421:SF63">
    <property type="entry name" value="SENSOR HISTIDINE KINASE DESK"/>
    <property type="match status" value="1"/>
</dbReference>
<keyword evidence="1" id="KW-0808">Transferase</keyword>
<feature type="transmembrane region" description="Helical" evidence="5">
    <location>
        <begin position="102"/>
        <end position="122"/>
    </location>
</feature>
<proteinExistence type="predicted"/>
<dbReference type="InterPro" id="IPR011712">
    <property type="entry name" value="Sig_transdc_His_kin_sub3_dim/P"/>
</dbReference>
<keyword evidence="5" id="KW-0472">Membrane</keyword>
<accession>A0ABS0NLZ4</accession>
<evidence type="ECO:0000259" key="6">
    <source>
        <dbReference type="Pfam" id="PF07730"/>
    </source>
</evidence>
<evidence type="ECO:0000256" key="5">
    <source>
        <dbReference type="SAM" id="Phobius"/>
    </source>
</evidence>
<feature type="transmembrane region" description="Helical" evidence="5">
    <location>
        <begin position="129"/>
        <end position="150"/>
    </location>
</feature>
<dbReference type="RefSeq" id="WP_197989642.1">
    <property type="nucleotide sequence ID" value="NZ_JACYXC010000001.1"/>
</dbReference>
<keyword evidence="5" id="KW-1133">Transmembrane helix</keyword>
<protein>
    <submittedName>
        <fullName evidence="7">Sensor histidine kinase</fullName>
    </submittedName>
</protein>
<feature type="transmembrane region" description="Helical" evidence="5">
    <location>
        <begin position="156"/>
        <end position="182"/>
    </location>
</feature>
<keyword evidence="2 7" id="KW-0418">Kinase</keyword>
<feature type="compositionally biased region" description="Basic residues" evidence="4">
    <location>
        <begin position="316"/>
        <end position="327"/>
    </location>
</feature>
<evidence type="ECO:0000256" key="2">
    <source>
        <dbReference type="ARBA" id="ARBA00022777"/>
    </source>
</evidence>
<dbReference type="PANTHER" id="PTHR24421">
    <property type="entry name" value="NITRATE/NITRITE SENSOR PROTEIN NARX-RELATED"/>
    <property type="match status" value="1"/>
</dbReference>
<dbReference type="InterPro" id="IPR050482">
    <property type="entry name" value="Sensor_HK_TwoCompSys"/>
</dbReference>
<reference evidence="7 8" key="1">
    <citation type="submission" date="2020-09" db="EMBL/GenBank/DDBJ databases">
        <title>Biosynthesis of the nuclear factor of activated T cells inhibitor NFAT-133 and its congeners in Streptomyces pactum.</title>
        <authorList>
            <person name="Zhou W."/>
            <person name="Posri P."/>
            <person name="Abugrain M.E."/>
            <person name="Weisberg A.J."/>
            <person name="Chang J.H."/>
            <person name="Mahmud T."/>
        </authorList>
    </citation>
    <scope>NUCLEOTIDE SEQUENCE [LARGE SCALE GENOMIC DNA]</scope>
    <source>
        <strain evidence="7 8">ATCC 27456</strain>
    </source>
</reference>
<dbReference type="Proteomes" id="UP000807371">
    <property type="component" value="Unassembled WGS sequence"/>
</dbReference>
<evidence type="ECO:0000256" key="4">
    <source>
        <dbReference type="SAM" id="MobiDB-lite"/>
    </source>
</evidence>
<evidence type="ECO:0000256" key="3">
    <source>
        <dbReference type="ARBA" id="ARBA00023012"/>
    </source>
</evidence>
<organism evidence="7 8">
    <name type="scientific">Streptomyces pactum</name>
    <dbReference type="NCBI Taxonomy" id="68249"/>
    <lineage>
        <taxon>Bacteria</taxon>
        <taxon>Bacillati</taxon>
        <taxon>Actinomycetota</taxon>
        <taxon>Actinomycetes</taxon>
        <taxon>Kitasatosporales</taxon>
        <taxon>Streptomycetaceae</taxon>
        <taxon>Streptomyces</taxon>
    </lineage>
</organism>
<evidence type="ECO:0000313" key="8">
    <source>
        <dbReference type="Proteomes" id="UP000807371"/>
    </source>
</evidence>
<feature type="transmembrane region" description="Helical" evidence="5">
    <location>
        <begin position="36"/>
        <end position="56"/>
    </location>
</feature>
<evidence type="ECO:0000256" key="1">
    <source>
        <dbReference type="ARBA" id="ARBA00022679"/>
    </source>
</evidence>
<gene>
    <name evidence="7" type="ORF">IHE55_15965</name>
</gene>
<keyword evidence="8" id="KW-1185">Reference proteome</keyword>
<comment type="caution">
    <text evidence="7">The sequence shown here is derived from an EMBL/GenBank/DDBJ whole genome shotgun (WGS) entry which is preliminary data.</text>
</comment>
<dbReference type="GO" id="GO:0016301">
    <property type="term" value="F:kinase activity"/>
    <property type="evidence" value="ECO:0007669"/>
    <property type="project" value="UniProtKB-KW"/>
</dbReference>
<dbReference type="Pfam" id="PF07730">
    <property type="entry name" value="HisKA_3"/>
    <property type="match status" value="1"/>
</dbReference>
<feature type="transmembrane region" description="Helical" evidence="5">
    <location>
        <begin position="7"/>
        <end position="24"/>
    </location>
</feature>
<evidence type="ECO:0000313" key="7">
    <source>
        <dbReference type="EMBL" id="MBH5336201.1"/>
    </source>
</evidence>
<dbReference type="EMBL" id="JACYXC010000001">
    <property type="protein sequence ID" value="MBH5336201.1"/>
    <property type="molecule type" value="Genomic_DNA"/>
</dbReference>